<dbReference type="EMBL" id="JANPWB010000013">
    <property type="protein sequence ID" value="KAJ1105062.1"/>
    <property type="molecule type" value="Genomic_DNA"/>
</dbReference>
<evidence type="ECO:0000256" key="1">
    <source>
        <dbReference type="SAM" id="MobiDB-lite"/>
    </source>
</evidence>
<sequence>MEGVGEMAATQPKKDRSVKDMLTRPAADKVEVDASVTGRHRGEKSEADGEAIVTRAFLEGLFTSLRENIQVVKRDLSVDLKVVR</sequence>
<dbReference type="Proteomes" id="UP001066276">
    <property type="component" value="Chromosome 9"/>
</dbReference>
<feature type="region of interest" description="Disordered" evidence="1">
    <location>
        <begin position="1"/>
        <end position="24"/>
    </location>
</feature>
<reference evidence="2" key="1">
    <citation type="journal article" date="2022" name="bioRxiv">
        <title>Sequencing and chromosome-scale assembly of the giantPleurodeles waltlgenome.</title>
        <authorList>
            <person name="Brown T."/>
            <person name="Elewa A."/>
            <person name="Iarovenko S."/>
            <person name="Subramanian E."/>
            <person name="Araus A.J."/>
            <person name="Petzold A."/>
            <person name="Susuki M."/>
            <person name="Suzuki K.-i.T."/>
            <person name="Hayashi T."/>
            <person name="Toyoda A."/>
            <person name="Oliveira C."/>
            <person name="Osipova E."/>
            <person name="Leigh N.D."/>
            <person name="Simon A."/>
            <person name="Yun M.H."/>
        </authorList>
    </citation>
    <scope>NUCLEOTIDE SEQUENCE</scope>
    <source>
        <strain evidence="2">20211129_DDA</strain>
        <tissue evidence="2">Liver</tissue>
    </source>
</reference>
<dbReference type="AlphaFoldDB" id="A0AAV7MRQ9"/>
<evidence type="ECO:0000313" key="2">
    <source>
        <dbReference type="EMBL" id="KAJ1105062.1"/>
    </source>
</evidence>
<feature type="compositionally biased region" description="Basic and acidic residues" evidence="1">
    <location>
        <begin position="12"/>
        <end position="24"/>
    </location>
</feature>
<protein>
    <submittedName>
        <fullName evidence="2">Uncharacterized protein</fullName>
    </submittedName>
</protein>
<organism evidence="2 3">
    <name type="scientific">Pleurodeles waltl</name>
    <name type="common">Iberian ribbed newt</name>
    <dbReference type="NCBI Taxonomy" id="8319"/>
    <lineage>
        <taxon>Eukaryota</taxon>
        <taxon>Metazoa</taxon>
        <taxon>Chordata</taxon>
        <taxon>Craniata</taxon>
        <taxon>Vertebrata</taxon>
        <taxon>Euteleostomi</taxon>
        <taxon>Amphibia</taxon>
        <taxon>Batrachia</taxon>
        <taxon>Caudata</taxon>
        <taxon>Salamandroidea</taxon>
        <taxon>Salamandridae</taxon>
        <taxon>Pleurodelinae</taxon>
        <taxon>Pleurodeles</taxon>
    </lineage>
</organism>
<keyword evidence="3" id="KW-1185">Reference proteome</keyword>
<comment type="caution">
    <text evidence="2">The sequence shown here is derived from an EMBL/GenBank/DDBJ whole genome shotgun (WGS) entry which is preliminary data.</text>
</comment>
<accession>A0AAV7MRQ9</accession>
<evidence type="ECO:0000313" key="3">
    <source>
        <dbReference type="Proteomes" id="UP001066276"/>
    </source>
</evidence>
<name>A0AAV7MRQ9_PLEWA</name>
<proteinExistence type="predicted"/>
<gene>
    <name evidence="2" type="ORF">NDU88_002470</name>
</gene>